<organism evidence="2 3">
    <name type="scientific">Nonomuraea guangzhouensis</name>
    <dbReference type="NCBI Taxonomy" id="1291555"/>
    <lineage>
        <taxon>Bacteria</taxon>
        <taxon>Bacillati</taxon>
        <taxon>Actinomycetota</taxon>
        <taxon>Actinomycetes</taxon>
        <taxon>Streptosporangiales</taxon>
        <taxon>Streptosporangiaceae</taxon>
        <taxon>Nonomuraea</taxon>
    </lineage>
</organism>
<comment type="caution">
    <text evidence="2">The sequence shown here is derived from an EMBL/GenBank/DDBJ whole genome shotgun (WGS) entry which is preliminary data.</text>
</comment>
<evidence type="ECO:0000256" key="1">
    <source>
        <dbReference type="SAM" id="Phobius"/>
    </source>
</evidence>
<keyword evidence="1" id="KW-0812">Transmembrane</keyword>
<evidence type="ECO:0000313" key="3">
    <source>
        <dbReference type="Proteomes" id="UP001597097"/>
    </source>
</evidence>
<feature type="transmembrane region" description="Helical" evidence="1">
    <location>
        <begin position="452"/>
        <end position="474"/>
    </location>
</feature>
<name>A0ABW4GCS5_9ACTN</name>
<feature type="transmembrane region" description="Helical" evidence="1">
    <location>
        <begin position="133"/>
        <end position="156"/>
    </location>
</feature>
<keyword evidence="1" id="KW-0472">Membrane</keyword>
<dbReference type="RefSeq" id="WP_219527039.1">
    <property type="nucleotide sequence ID" value="NZ_JAHKRM010000001.1"/>
</dbReference>
<keyword evidence="3" id="KW-1185">Reference proteome</keyword>
<proteinExistence type="predicted"/>
<feature type="transmembrane region" description="Helical" evidence="1">
    <location>
        <begin position="357"/>
        <end position="377"/>
    </location>
</feature>
<gene>
    <name evidence="2" type="ORF">ACFSJ0_26360</name>
</gene>
<feature type="transmembrane region" description="Helical" evidence="1">
    <location>
        <begin position="77"/>
        <end position="104"/>
    </location>
</feature>
<dbReference type="Proteomes" id="UP001597097">
    <property type="component" value="Unassembled WGS sequence"/>
</dbReference>
<feature type="transmembrane region" description="Helical" evidence="1">
    <location>
        <begin position="410"/>
        <end position="432"/>
    </location>
</feature>
<evidence type="ECO:0008006" key="4">
    <source>
        <dbReference type="Google" id="ProtNLM"/>
    </source>
</evidence>
<sequence length="489" mass="52232">MIFDPSVLLRISLAMAIPGVFAYISVMVAALTAPGNRHVRIRRRYLAGGLFVSFIGVGMMAFGAWSAREDSRYDNVVLIGLMLMTLIGGGLLLLGFGPFASWLLEILGRCAERLPLPVRLAVRDLASRRATTAAAITMTAMATSFGIALTIVAVGMTTQDRAYYSPSARPGALVVKYFSAEQAGAVRAAIQKELPGVPIAQSESPREYRHFGASAENLDPLEEPVYPHEVIGDEALLRYITGDQSTPYDEGQAVVVVNADVKVDSVEIDYDVTGNNGPLASKTIPAIVARTVDPNMQTIFVPTKVVRDLGYRLEPEELIVDPSLRRISASEQERLDSRLGDVAETYVERGFQASISWLPVAAATLLIALYGALTTGYGKTTNARPGRVLRRAGDGSTATFRWFGASRAGLSAACGTVLGAVAGCPIGMLLIWPLTAPAIWEDPPRVPFETPWLTIAAVVVGLPVLAAALGGFLAREQADSDLSVSRRAA</sequence>
<reference evidence="3" key="1">
    <citation type="journal article" date="2019" name="Int. J. Syst. Evol. Microbiol.">
        <title>The Global Catalogue of Microorganisms (GCM) 10K type strain sequencing project: providing services to taxonomists for standard genome sequencing and annotation.</title>
        <authorList>
            <consortium name="The Broad Institute Genomics Platform"/>
            <consortium name="The Broad Institute Genome Sequencing Center for Infectious Disease"/>
            <person name="Wu L."/>
            <person name="Ma J."/>
        </authorList>
    </citation>
    <scope>NUCLEOTIDE SEQUENCE [LARGE SCALE GENOMIC DNA]</scope>
    <source>
        <strain evidence="3">CGMCC 1.15399</strain>
    </source>
</reference>
<keyword evidence="1" id="KW-1133">Transmembrane helix</keyword>
<evidence type="ECO:0000313" key="2">
    <source>
        <dbReference type="EMBL" id="MFD1540605.1"/>
    </source>
</evidence>
<protein>
    <recommendedName>
        <fullName evidence="4">FtsX-like permease family protein</fullName>
    </recommendedName>
</protein>
<dbReference type="EMBL" id="JBHUCM010000019">
    <property type="protein sequence ID" value="MFD1540605.1"/>
    <property type="molecule type" value="Genomic_DNA"/>
</dbReference>
<feature type="transmembrane region" description="Helical" evidence="1">
    <location>
        <begin position="12"/>
        <end position="33"/>
    </location>
</feature>
<accession>A0ABW4GCS5</accession>
<feature type="transmembrane region" description="Helical" evidence="1">
    <location>
        <begin position="45"/>
        <end position="65"/>
    </location>
</feature>